<comment type="catalytic activity">
    <reaction evidence="7">
        <text>a 1,2-diacyl-sn-glycero-3-phospho-(1D-myo-inositol) + ATP = a 1,2-diacyl-sn-glycero-3-phospho-(1D-myo-inositol-3-phosphate) + ADP + H(+)</text>
        <dbReference type="Rhea" id="RHEA:12709"/>
        <dbReference type="ChEBI" id="CHEBI:15378"/>
        <dbReference type="ChEBI" id="CHEBI:30616"/>
        <dbReference type="ChEBI" id="CHEBI:57880"/>
        <dbReference type="ChEBI" id="CHEBI:58088"/>
        <dbReference type="ChEBI" id="CHEBI:456216"/>
        <dbReference type="EC" id="2.7.1.137"/>
    </reaction>
    <physiologicalReaction direction="left-to-right" evidence="7">
        <dbReference type="Rhea" id="RHEA:12710"/>
    </physiologicalReaction>
</comment>
<dbReference type="InterPro" id="IPR042236">
    <property type="entry name" value="PI3K_accessory_sf"/>
</dbReference>
<dbReference type="SMART" id="SM00145">
    <property type="entry name" value="PI3Ka"/>
    <property type="match status" value="1"/>
</dbReference>
<evidence type="ECO:0000256" key="1">
    <source>
        <dbReference type="ARBA" id="ARBA00012073"/>
    </source>
</evidence>
<evidence type="ECO:0000256" key="8">
    <source>
        <dbReference type="PIRNR" id="PIRNR000587"/>
    </source>
</evidence>
<sequence>MESLPDKFYFVESSSLELNVRVKICTLEGSLSRYKPEQIARDPILKYAGRNQTKYPDLLVQAVITAGGLPDEPLHVPILTFYKHFTRRWEWNQWLEFPLKYSDLPVAANLCLTILDCGGGRTREVVGGTTLPLFGQGGVFRQGQFDLRIWNDRTADGRGPGCATPGQDLPITTTATGQTEKSDLPRLTALAKKHRAGRIQPVDWLDRLTFAEVERINQKEKMSSNLLFLMVEFPQLHCRDVEQVAVVYYEPHPRFPEDAPHLAAKTDLVRCPDFDVEFDNIVEAKHHRLARSARAGQGDKDLKPNSEIKTRLNAILSYPTTQALTSFEQDLMWRFRHYLSNDKSALAKFVKCISWTSRMEAKQALDLINKWAPMDVEDALELLGPAFKHPGLRQYAVNRLRQASDEDLQLYLLQLVQALKYEKINEVWLGHAESSAMECSLPPNTITVTDQSLTNSDLQDDIDDESSDQFPPAQPHQQQGQAPGPFNSTTVPEGESDESDLGLAAFLIDRACNHSAIANYLFWYLVIECEDKEGGEGVKEDAKMQEMYQLVMKKFMSTLRKGPTEWRERLNFLERQQKFLEKLVLLIKAVARESGNRKKKIERLQALLADPDAFQFNFVRFDPLELPLDPSVRVNGLVPGQATLFKSSLMPARLNFVTVEGEQYVTLFKHGDDLRQDQLILQIITLMNRILQQENLDLKLTPYRVLATSSKHGFVQFVNSMAIADILNTDGTIQNFFRKHNPSEGSPYGIQPEVMDTYVRSCAGYCVITYLLGVGDRHLDNLLLTKAGKLFHIDFGYILGRDPKVMPSPMKLSKEMIDAFGGMNSEPYQDFRTQCYTAFLSLRRYSNLILNLFSLMVDASVPDIALEPDKTGPCSRCKISSDWT</sequence>
<dbReference type="CDD" id="cd08397">
    <property type="entry name" value="C2_PI3K_class_III"/>
    <property type="match status" value="1"/>
</dbReference>
<dbReference type="PROSITE" id="PS51545">
    <property type="entry name" value="PIK_HELICAL"/>
    <property type="match status" value="1"/>
</dbReference>
<dbReference type="SUPFAM" id="SSF49562">
    <property type="entry name" value="C2 domain (Calcium/lipid-binding domain, CaLB)"/>
    <property type="match status" value="1"/>
</dbReference>
<evidence type="ECO:0000256" key="6">
    <source>
        <dbReference type="ARBA" id="ARBA00022840"/>
    </source>
</evidence>
<dbReference type="InterPro" id="IPR035892">
    <property type="entry name" value="C2_domain_sf"/>
</dbReference>
<feature type="compositionally biased region" description="Acidic residues" evidence="10">
    <location>
        <begin position="458"/>
        <end position="467"/>
    </location>
</feature>
<feature type="region of interest" description="Disordered" evidence="10">
    <location>
        <begin position="456"/>
        <end position="496"/>
    </location>
</feature>
<evidence type="ECO:0000256" key="2">
    <source>
        <dbReference type="ARBA" id="ARBA00019787"/>
    </source>
</evidence>
<dbReference type="GO" id="GO:0034272">
    <property type="term" value="C:phosphatidylinositol 3-kinase complex, class III, type II"/>
    <property type="evidence" value="ECO:0007669"/>
    <property type="project" value="TreeGrafter"/>
</dbReference>
<dbReference type="Pfam" id="PF00454">
    <property type="entry name" value="PI3_PI4_kinase"/>
    <property type="match status" value="1"/>
</dbReference>
<dbReference type="PROSITE" id="PS00916">
    <property type="entry name" value="PI3_4_KINASE_2"/>
    <property type="match status" value="1"/>
</dbReference>
<dbReference type="InterPro" id="IPR008290">
    <property type="entry name" value="PI3K_Vps34"/>
</dbReference>
<proteinExistence type="inferred from homology"/>
<feature type="domain" description="C2 PI3K-type" evidence="13">
    <location>
        <begin position="36"/>
        <end position="194"/>
    </location>
</feature>
<feature type="compositionally biased region" description="Low complexity" evidence="10">
    <location>
        <begin position="468"/>
        <end position="486"/>
    </location>
</feature>
<organism evidence="14 15">
    <name type="scientific">Tigriopus californicus</name>
    <name type="common">Marine copepod</name>
    <dbReference type="NCBI Taxonomy" id="6832"/>
    <lineage>
        <taxon>Eukaryota</taxon>
        <taxon>Metazoa</taxon>
        <taxon>Ecdysozoa</taxon>
        <taxon>Arthropoda</taxon>
        <taxon>Crustacea</taxon>
        <taxon>Multicrustacea</taxon>
        <taxon>Hexanauplia</taxon>
        <taxon>Copepoda</taxon>
        <taxon>Harpacticoida</taxon>
        <taxon>Harpacticidae</taxon>
        <taxon>Tigriopus</taxon>
    </lineage>
</organism>
<dbReference type="Gene3D" id="2.60.40.150">
    <property type="entry name" value="C2 domain"/>
    <property type="match status" value="1"/>
</dbReference>
<dbReference type="FunFam" id="3.30.1010.10:FF:000002">
    <property type="entry name" value="Phosphatidylinositol 3-kinase catalytic subunit type 3"/>
    <property type="match status" value="1"/>
</dbReference>
<dbReference type="Proteomes" id="UP000318571">
    <property type="component" value="Chromosome 2"/>
</dbReference>
<protein>
    <recommendedName>
        <fullName evidence="2 8">Phosphatidylinositol 3-kinase catalytic subunit type 3</fullName>
        <ecNumber evidence="1 8">2.7.1.137</ecNumber>
    </recommendedName>
</protein>
<comment type="caution">
    <text evidence="14">The sequence shown here is derived from an EMBL/GenBank/DDBJ whole genome shotgun (WGS) entry which is preliminary data.</text>
</comment>
<keyword evidence="15" id="KW-1185">Reference proteome</keyword>
<comment type="similarity">
    <text evidence="8 9">Belongs to the PI3/PI4-kinase family.</text>
</comment>
<dbReference type="Gene3D" id="1.25.40.70">
    <property type="entry name" value="Phosphatidylinositol 3-kinase, accessory domain (PIK)"/>
    <property type="match status" value="1"/>
</dbReference>
<dbReference type="GO" id="GO:0005524">
    <property type="term" value="F:ATP binding"/>
    <property type="evidence" value="ECO:0007669"/>
    <property type="project" value="UniProtKB-UniRule"/>
</dbReference>
<dbReference type="Gene3D" id="1.10.1070.11">
    <property type="entry name" value="Phosphatidylinositol 3-/4-kinase, catalytic domain"/>
    <property type="match status" value="1"/>
</dbReference>
<evidence type="ECO:0000259" key="12">
    <source>
        <dbReference type="PROSITE" id="PS51545"/>
    </source>
</evidence>
<dbReference type="GO" id="GO:0005777">
    <property type="term" value="C:peroxisome"/>
    <property type="evidence" value="ECO:0007669"/>
    <property type="project" value="TreeGrafter"/>
</dbReference>
<evidence type="ECO:0000256" key="4">
    <source>
        <dbReference type="ARBA" id="ARBA00022741"/>
    </source>
</evidence>
<evidence type="ECO:0000259" key="13">
    <source>
        <dbReference type="PROSITE" id="PS51547"/>
    </source>
</evidence>
<name>A0A553PB32_TIGCA</name>
<dbReference type="SMART" id="SM00146">
    <property type="entry name" value="PI3Kc"/>
    <property type="match status" value="1"/>
</dbReference>
<dbReference type="PROSITE" id="PS50290">
    <property type="entry name" value="PI3_4_KINASE_3"/>
    <property type="match status" value="1"/>
</dbReference>
<dbReference type="FunFam" id="1.10.1070.11:FF:000002">
    <property type="entry name" value="Phosphatidylinositol 3-kinase catalytic subunit type 3"/>
    <property type="match status" value="1"/>
</dbReference>
<dbReference type="GO" id="GO:0048015">
    <property type="term" value="P:phosphatidylinositol-mediated signaling"/>
    <property type="evidence" value="ECO:0007669"/>
    <property type="project" value="TreeGrafter"/>
</dbReference>
<accession>A0A553PB32</accession>
<dbReference type="Pfam" id="PF00613">
    <property type="entry name" value="PI3Ka"/>
    <property type="match status" value="1"/>
</dbReference>
<dbReference type="InterPro" id="IPR036940">
    <property type="entry name" value="PI3/4_kinase_cat_sf"/>
</dbReference>
<dbReference type="GO" id="GO:0000407">
    <property type="term" value="C:phagophore assembly site"/>
    <property type="evidence" value="ECO:0007669"/>
    <property type="project" value="TreeGrafter"/>
</dbReference>
<keyword evidence="4 8" id="KW-0547">Nucleotide-binding</keyword>
<dbReference type="GO" id="GO:0016303">
    <property type="term" value="F:1-phosphatidylinositol-3-kinase activity"/>
    <property type="evidence" value="ECO:0007669"/>
    <property type="project" value="UniProtKB-UniRule"/>
</dbReference>
<dbReference type="SMART" id="SM00142">
    <property type="entry name" value="PI3K_C2"/>
    <property type="match status" value="1"/>
</dbReference>
<dbReference type="InterPro" id="IPR057756">
    <property type="entry name" value="PI3-kinase_type3/VPS34_cat"/>
</dbReference>
<dbReference type="SUPFAM" id="SSF56112">
    <property type="entry name" value="Protein kinase-like (PK-like)"/>
    <property type="match status" value="1"/>
</dbReference>
<dbReference type="PANTHER" id="PTHR10048:SF7">
    <property type="entry name" value="PHOSPHATIDYLINOSITOL 3-KINASE CATALYTIC SUBUNIT TYPE 3"/>
    <property type="match status" value="1"/>
</dbReference>
<dbReference type="CDD" id="cd00896">
    <property type="entry name" value="PI3Kc_III"/>
    <property type="match status" value="1"/>
</dbReference>
<feature type="domain" description="PIK helical" evidence="12">
    <location>
        <begin position="298"/>
        <end position="551"/>
    </location>
</feature>
<dbReference type="InterPro" id="IPR011009">
    <property type="entry name" value="Kinase-like_dom_sf"/>
</dbReference>
<evidence type="ECO:0000256" key="5">
    <source>
        <dbReference type="ARBA" id="ARBA00022777"/>
    </source>
</evidence>
<dbReference type="EC" id="2.7.1.137" evidence="1 8"/>
<dbReference type="Pfam" id="PF00792">
    <property type="entry name" value="PI3K_C2"/>
    <property type="match status" value="1"/>
</dbReference>
<evidence type="ECO:0000256" key="9">
    <source>
        <dbReference type="PROSITE-ProRule" id="PRU00880"/>
    </source>
</evidence>
<dbReference type="PROSITE" id="PS51547">
    <property type="entry name" value="C2_PI3K"/>
    <property type="match status" value="1"/>
</dbReference>
<dbReference type="CDD" id="cd00870">
    <property type="entry name" value="PI3Ka_III"/>
    <property type="match status" value="1"/>
</dbReference>
<dbReference type="PANTHER" id="PTHR10048">
    <property type="entry name" value="PHOSPHATIDYLINOSITOL KINASE"/>
    <property type="match status" value="1"/>
</dbReference>
<evidence type="ECO:0000256" key="7">
    <source>
        <dbReference type="ARBA" id="ARBA00023985"/>
    </source>
</evidence>
<keyword evidence="6 8" id="KW-0067">ATP-binding</keyword>
<dbReference type="InterPro" id="IPR002420">
    <property type="entry name" value="PI3K-type_C2_dom"/>
</dbReference>
<evidence type="ECO:0000313" key="14">
    <source>
        <dbReference type="EMBL" id="TRY74894.1"/>
    </source>
</evidence>
<dbReference type="AlphaFoldDB" id="A0A553PB32"/>
<gene>
    <name evidence="14" type="ORF">TCAL_04519</name>
</gene>
<evidence type="ECO:0000256" key="3">
    <source>
        <dbReference type="ARBA" id="ARBA00022679"/>
    </source>
</evidence>
<dbReference type="InterPro" id="IPR015433">
    <property type="entry name" value="PI3/4_kinase"/>
</dbReference>
<dbReference type="PIRSF" id="PIRSF000587">
    <property type="entry name" value="PI3K_Vps34"/>
    <property type="match status" value="1"/>
</dbReference>
<feature type="domain" description="PI3K/PI4K catalytic" evidence="11">
    <location>
        <begin position="638"/>
        <end position="884"/>
    </location>
</feature>
<dbReference type="Gene3D" id="3.30.1010.10">
    <property type="entry name" value="Phosphatidylinositol 3-kinase Catalytic Subunit, Chain A, domain 4"/>
    <property type="match status" value="1"/>
</dbReference>
<keyword evidence="3 8" id="KW-0808">Transferase</keyword>
<dbReference type="PROSITE" id="PS00915">
    <property type="entry name" value="PI3_4_KINASE_1"/>
    <property type="match status" value="1"/>
</dbReference>
<dbReference type="InterPro" id="IPR018936">
    <property type="entry name" value="PI3/4_kinase_CS"/>
</dbReference>
<dbReference type="EMBL" id="VCGU01000005">
    <property type="protein sequence ID" value="TRY74894.1"/>
    <property type="molecule type" value="Genomic_DNA"/>
</dbReference>
<dbReference type="GO" id="GO:0034271">
    <property type="term" value="C:phosphatidylinositol 3-kinase complex, class III, type I"/>
    <property type="evidence" value="ECO:0007669"/>
    <property type="project" value="TreeGrafter"/>
</dbReference>
<dbReference type="GO" id="GO:0006897">
    <property type="term" value="P:endocytosis"/>
    <property type="evidence" value="ECO:0007669"/>
    <property type="project" value="TreeGrafter"/>
</dbReference>
<reference evidence="14 15" key="1">
    <citation type="journal article" date="2018" name="Nat. Ecol. Evol.">
        <title>Genomic signatures of mitonuclear coevolution across populations of Tigriopus californicus.</title>
        <authorList>
            <person name="Barreto F.S."/>
            <person name="Watson E.T."/>
            <person name="Lima T.G."/>
            <person name="Willett C.S."/>
            <person name="Edmands S."/>
            <person name="Li W."/>
            <person name="Burton R.S."/>
        </authorList>
    </citation>
    <scope>NUCLEOTIDE SEQUENCE [LARGE SCALE GENOMIC DNA]</scope>
    <source>
        <strain evidence="14 15">San Diego</strain>
    </source>
</reference>
<dbReference type="SUPFAM" id="SSF48371">
    <property type="entry name" value="ARM repeat"/>
    <property type="match status" value="1"/>
</dbReference>
<dbReference type="InterPro" id="IPR001263">
    <property type="entry name" value="PI3K_accessory_dom"/>
</dbReference>
<dbReference type="GO" id="GO:0005768">
    <property type="term" value="C:endosome"/>
    <property type="evidence" value="ECO:0007669"/>
    <property type="project" value="TreeGrafter"/>
</dbReference>
<dbReference type="InterPro" id="IPR000403">
    <property type="entry name" value="PI3/4_kinase_cat_dom"/>
</dbReference>
<keyword evidence="5 8" id="KW-0418">Kinase</keyword>
<evidence type="ECO:0000256" key="10">
    <source>
        <dbReference type="SAM" id="MobiDB-lite"/>
    </source>
</evidence>
<evidence type="ECO:0000259" key="11">
    <source>
        <dbReference type="PROSITE" id="PS50290"/>
    </source>
</evidence>
<dbReference type="GO" id="GO:0000045">
    <property type="term" value="P:autophagosome assembly"/>
    <property type="evidence" value="ECO:0007669"/>
    <property type="project" value="TreeGrafter"/>
</dbReference>
<dbReference type="OMA" id="LHKFAQY"/>
<dbReference type="STRING" id="6832.A0A553PB32"/>
<dbReference type="InterPro" id="IPR016024">
    <property type="entry name" value="ARM-type_fold"/>
</dbReference>
<evidence type="ECO:0000313" key="15">
    <source>
        <dbReference type="Proteomes" id="UP000318571"/>
    </source>
</evidence>